<evidence type="ECO:0000313" key="1">
    <source>
        <dbReference type="EMBL" id="AZQ92336.1"/>
    </source>
</evidence>
<proteinExistence type="predicted"/>
<gene>
    <name evidence="1" type="ORF">EJK53_1223</name>
</gene>
<evidence type="ECO:0000313" key="2">
    <source>
        <dbReference type="Proteomes" id="UP000280228"/>
    </source>
</evidence>
<dbReference type="Proteomes" id="UP000280228">
    <property type="component" value="Chromosome"/>
</dbReference>
<name>A0A3Q9GEI6_MORCA</name>
<protein>
    <submittedName>
        <fullName evidence="1">Uncharacterized protein</fullName>
    </submittedName>
</protein>
<organism evidence="1 2">
    <name type="scientific">Moraxella catarrhalis</name>
    <name type="common">Branhamella catarrhalis</name>
    <dbReference type="NCBI Taxonomy" id="480"/>
    <lineage>
        <taxon>Bacteria</taxon>
        <taxon>Pseudomonadati</taxon>
        <taxon>Pseudomonadota</taxon>
        <taxon>Gammaproteobacteria</taxon>
        <taxon>Moraxellales</taxon>
        <taxon>Moraxellaceae</taxon>
        <taxon>Moraxella</taxon>
    </lineage>
</organism>
<reference evidence="1 2" key="1">
    <citation type="submission" date="2018-12" db="EMBL/GenBank/DDBJ databases">
        <title>Persistence of Moraxella catarrhalis in Chronic Obstructive Pulmonary Disease and Regulation of the Hag/MID Adhesin.</title>
        <authorList>
            <person name="Murphy T."/>
            <person name="Zhao X."/>
            <person name="Vyas G."/>
            <person name="Aluvathingal J."/>
            <person name="Nadendla S."/>
            <person name="Tallon L."/>
            <person name="Tettelin H."/>
        </authorList>
    </citation>
    <scope>NUCLEOTIDE SEQUENCE [LARGE SCALE GENOMIC DNA]</scope>
    <source>
        <strain evidence="1 2">46P58B1</strain>
    </source>
</reference>
<dbReference type="EMBL" id="CP034662">
    <property type="protein sequence ID" value="AZQ92336.1"/>
    <property type="molecule type" value="Genomic_DNA"/>
</dbReference>
<dbReference type="AlphaFoldDB" id="A0A3Q9GEI6"/>
<accession>A0A3Q9GEI6</accession>
<sequence>MIKYPNQYVPIIKSQVKTVNKFNQCLVDFSGSKLAISLTNPTH</sequence>